<gene>
    <name evidence="1" type="ORF">CISIN_1g033841mg</name>
</gene>
<keyword evidence="2" id="KW-1185">Reference proteome</keyword>
<dbReference type="Proteomes" id="UP000027120">
    <property type="component" value="Unassembled WGS sequence"/>
</dbReference>
<evidence type="ECO:0000313" key="2">
    <source>
        <dbReference type="Proteomes" id="UP000027120"/>
    </source>
</evidence>
<name>A0A067DNX6_CITSI</name>
<sequence>MNSSRSNAKDGQVNEQVLTVIPTHENNVVTAFQNPEGSCVDMNMYPHGVMDYCNGLMSLHHMVGDNVYPTPTQNSCTEPQFQPHGHFQQLLFQQDSEYEVDKEFRSDFLE</sequence>
<protein>
    <submittedName>
        <fullName evidence="1">Uncharacterized protein</fullName>
    </submittedName>
</protein>
<dbReference type="EMBL" id="KK785856">
    <property type="protein sequence ID" value="KDO40697.1"/>
    <property type="molecule type" value="Genomic_DNA"/>
</dbReference>
<dbReference type="AlphaFoldDB" id="A0A067DNX6"/>
<evidence type="ECO:0000313" key="1">
    <source>
        <dbReference type="EMBL" id="KDO40697.1"/>
    </source>
</evidence>
<proteinExistence type="predicted"/>
<accession>A0A067DNX6</accession>
<reference evidence="1 2" key="1">
    <citation type="submission" date="2014-04" db="EMBL/GenBank/DDBJ databases">
        <authorList>
            <consortium name="International Citrus Genome Consortium"/>
            <person name="Gmitter F."/>
            <person name="Chen C."/>
            <person name="Farmerie W."/>
            <person name="Harkins T."/>
            <person name="Desany B."/>
            <person name="Mohiuddin M."/>
            <person name="Kodira C."/>
            <person name="Borodovsky M."/>
            <person name="Lomsadze A."/>
            <person name="Burns P."/>
            <person name="Jenkins J."/>
            <person name="Prochnik S."/>
            <person name="Shu S."/>
            <person name="Chapman J."/>
            <person name="Pitluck S."/>
            <person name="Schmutz J."/>
            <person name="Rokhsar D."/>
        </authorList>
    </citation>
    <scope>NUCLEOTIDE SEQUENCE</scope>
</reference>
<organism evidence="1 2">
    <name type="scientific">Citrus sinensis</name>
    <name type="common">Sweet orange</name>
    <name type="synonym">Citrus aurantium var. sinensis</name>
    <dbReference type="NCBI Taxonomy" id="2711"/>
    <lineage>
        <taxon>Eukaryota</taxon>
        <taxon>Viridiplantae</taxon>
        <taxon>Streptophyta</taxon>
        <taxon>Embryophyta</taxon>
        <taxon>Tracheophyta</taxon>
        <taxon>Spermatophyta</taxon>
        <taxon>Magnoliopsida</taxon>
        <taxon>eudicotyledons</taxon>
        <taxon>Gunneridae</taxon>
        <taxon>Pentapetalae</taxon>
        <taxon>rosids</taxon>
        <taxon>malvids</taxon>
        <taxon>Sapindales</taxon>
        <taxon>Rutaceae</taxon>
        <taxon>Aurantioideae</taxon>
        <taxon>Citrus</taxon>
    </lineage>
</organism>